<evidence type="ECO:0000313" key="2">
    <source>
        <dbReference type="EMBL" id="NEJ71509.1"/>
    </source>
</evidence>
<dbReference type="GO" id="GO:0047444">
    <property type="term" value="F:N-acylneuraminate-9-phosphate synthase activity"/>
    <property type="evidence" value="ECO:0007669"/>
    <property type="project" value="TreeGrafter"/>
</dbReference>
<dbReference type="Proteomes" id="UP000471753">
    <property type="component" value="Unassembled WGS sequence"/>
</dbReference>
<feature type="domain" description="AFP-like" evidence="1">
    <location>
        <begin position="282"/>
        <end position="338"/>
    </location>
</feature>
<dbReference type="SUPFAM" id="SSF51569">
    <property type="entry name" value="Aldolase"/>
    <property type="match status" value="1"/>
</dbReference>
<dbReference type="Gene3D" id="3.90.1210.10">
    <property type="entry name" value="Antifreeze-like/N-acetylneuraminic acid synthase C-terminal domain"/>
    <property type="match status" value="1"/>
</dbReference>
<protein>
    <submittedName>
        <fullName evidence="2">N-acylneuraminate-9-phosphate synthase</fullName>
    </submittedName>
</protein>
<dbReference type="Gene3D" id="3.20.20.70">
    <property type="entry name" value="Aldolase class I"/>
    <property type="match status" value="1"/>
</dbReference>
<organism evidence="2 3">
    <name type="scientific">Rhizobium phaseoli</name>
    <dbReference type="NCBI Taxonomy" id="396"/>
    <lineage>
        <taxon>Bacteria</taxon>
        <taxon>Pseudomonadati</taxon>
        <taxon>Pseudomonadota</taxon>
        <taxon>Alphaproteobacteria</taxon>
        <taxon>Hyphomicrobiales</taxon>
        <taxon>Rhizobiaceae</taxon>
        <taxon>Rhizobium/Agrobacterium group</taxon>
        <taxon>Rhizobium</taxon>
    </lineage>
</organism>
<dbReference type="Pfam" id="PF03102">
    <property type="entry name" value="NeuB"/>
    <property type="match status" value="1"/>
</dbReference>
<dbReference type="PANTHER" id="PTHR42966">
    <property type="entry name" value="N-ACETYLNEURAMINATE SYNTHASE"/>
    <property type="match status" value="1"/>
</dbReference>
<sequence length="338" mass="37369">MFRNYRKNRCYIIAEIGGNFTTFEQAKRLIEEAKKANVDAVKLQTYRASTISSKHAIFDMENTGITSQFDLFRKYEVDVELHEAVFRHAEGHGLDWFSTPSHETDVDLLEKCGVGAHKVGSDDAVNLPFLRYLAKTGKPIILSTGMCTMDEVKESVAAIKEAGNETLILLHAITSYPTHAENVNLGAMQAMIQAFPDLDVGYSDHTLTPIASLCAAAMGARVIERHFTYDKKADGPDHMLSADPEEMRWLVDAIRSFEVMRGSGVKEPAASEATTRINNRKSVILSRAMKAGDVITASDIAIKRPGYGIAPKEFGQVIGRTLLSDIGEDAVLKWDDLR</sequence>
<dbReference type="CDD" id="cd11615">
    <property type="entry name" value="SAF_NeuB_like"/>
    <property type="match status" value="1"/>
</dbReference>
<dbReference type="InterPro" id="IPR051690">
    <property type="entry name" value="PseI-like"/>
</dbReference>
<dbReference type="InterPro" id="IPR013132">
    <property type="entry name" value="PseI/NeuA/B-like_N"/>
</dbReference>
<name>A0A7K3UE61_9HYPH</name>
<dbReference type="PROSITE" id="PS50844">
    <property type="entry name" value="AFP_LIKE"/>
    <property type="match status" value="1"/>
</dbReference>
<dbReference type="EMBL" id="WUFT01000007">
    <property type="protein sequence ID" value="NEJ71509.1"/>
    <property type="molecule type" value="Genomic_DNA"/>
</dbReference>
<dbReference type="SMART" id="SM00858">
    <property type="entry name" value="SAF"/>
    <property type="match status" value="1"/>
</dbReference>
<dbReference type="InterPro" id="IPR013974">
    <property type="entry name" value="SAF"/>
</dbReference>
<dbReference type="Pfam" id="PF08666">
    <property type="entry name" value="SAF"/>
    <property type="match status" value="1"/>
</dbReference>
<dbReference type="RefSeq" id="WP_164010127.1">
    <property type="nucleotide sequence ID" value="NZ_WUFT01000007.1"/>
</dbReference>
<reference evidence="2 3" key="1">
    <citation type="submission" date="2019-12" db="EMBL/GenBank/DDBJ databases">
        <title>Rhizobium genotypes associated with high levels of biological nitrogen fixation by grain legumes in a temperate-maritime cropping system.</title>
        <authorList>
            <person name="Maluk M."/>
            <person name="Francesc Ferrando Molina F."/>
            <person name="Lopez Del Egido L."/>
            <person name="Lafos M."/>
            <person name="Langarica-Fuentes A."/>
            <person name="Gebre Yohannes G."/>
            <person name="Young M.W."/>
            <person name="Martin P."/>
            <person name="Gantlett R."/>
            <person name="Kenicer G."/>
            <person name="Hawes C."/>
            <person name="Begg G.S."/>
            <person name="Quilliam R.S."/>
            <person name="Squire G.R."/>
            <person name="Poole P.S."/>
            <person name="Young P.W."/>
            <person name="Iannetta P.M."/>
            <person name="James E.K."/>
        </authorList>
    </citation>
    <scope>NUCLEOTIDE SEQUENCE [LARGE SCALE GENOMIC DNA]</scope>
    <source>
        <strain evidence="2 3">JHI366</strain>
    </source>
</reference>
<dbReference type="PANTHER" id="PTHR42966:SF1">
    <property type="entry name" value="SIALIC ACID SYNTHASE"/>
    <property type="match status" value="1"/>
</dbReference>
<accession>A0A7K3UE61</accession>
<evidence type="ECO:0000313" key="3">
    <source>
        <dbReference type="Proteomes" id="UP000471753"/>
    </source>
</evidence>
<evidence type="ECO:0000259" key="1">
    <source>
        <dbReference type="PROSITE" id="PS50844"/>
    </source>
</evidence>
<dbReference type="InterPro" id="IPR057736">
    <property type="entry name" value="SAF_PseI/NeuA/NeuB"/>
</dbReference>
<dbReference type="AlphaFoldDB" id="A0A7K3UE61"/>
<dbReference type="SUPFAM" id="SSF51269">
    <property type="entry name" value="AFP III-like domain"/>
    <property type="match status" value="1"/>
</dbReference>
<comment type="caution">
    <text evidence="2">The sequence shown here is derived from an EMBL/GenBank/DDBJ whole genome shotgun (WGS) entry which is preliminary data.</text>
</comment>
<proteinExistence type="predicted"/>
<dbReference type="InterPro" id="IPR036732">
    <property type="entry name" value="AFP_Neu5c_C_sf"/>
</dbReference>
<dbReference type="InterPro" id="IPR006190">
    <property type="entry name" value="SAF_AFP_Neu5Ac"/>
</dbReference>
<dbReference type="InterPro" id="IPR013785">
    <property type="entry name" value="Aldolase_TIM"/>
</dbReference>
<gene>
    <name evidence="2" type="ORF">GR197_13310</name>
</gene>
<dbReference type="GO" id="GO:0016051">
    <property type="term" value="P:carbohydrate biosynthetic process"/>
    <property type="evidence" value="ECO:0007669"/>
    <property type="project" value="InterPro"/>
</dbReference>